<proteinExistence type="predicted"/>
<feature type="transmembrane region" description="Helical" evidence="3">
    <location>
        <begin position="66"/>
        <end position="85"/>
    </location>
</feature>
<keyword evidence="1" id="KW-0175">Coiled coil</keyword>
<dbReference type="KEGG" id="csl:COCSUDRAFT_41535"/>
<accession>I0Z0W0</accession>
<keyword evidence="3" id="KW-1133">Transmembrane helix</keyword>
<dbReference type="EMBL" id="AGSI01000006">
    <property type="protein sequence ID" value="EIE24279.1"/>
    <property type="molecule type" value="Genomic_DNA"/>
</dbReference>
<dbReference type="STRING" id="574566.I0Z0W0"/>
<evidence type="ECO:0000256" key="1">
    <source>
        <dbReference type="SAM" id="Coils"/>
    </source>
</evidence>
<feature type="compositionally biased region" description="Low complexity" evidence="2">
    <location>
        <begin position="470"/>
        <end position="491"/>
    </location>
</feature>
<feature type="compositionally biased region" description="Basic and acidic residues" evidence="2">
    <location>
        <begin position="427"/>
        <end position="440"/>
    </location>
</feature>
<evidence type="ECO:0000256" key="3">
    <source>
        <dbReference type="SAM" id="Phobius"/>
    </source>
</evidence>
<feature type="coiled-coil region" evidence="1">
    <location>
        <begin position="172"/>
        <end position="199"/>
    </location>
</feature>
<dbReference type="eggNOG" id="ENOG502SQ5B">
    <property type="taxonomic scope" value="Eukaryota"/>
</dbReference>
<evidence type="ECO:0000256" key="2">
    <source>
        <dbReference type="SAM" id="MobiDB-lite"/>
    </source>
</evidence>
<feature type="region of interest" description="Disordered" evidence="2">
    <location>
        <begin position="370"/>
        <end position="503"/>
    </location>
</feature>
<gene>
    <name evidence="4" type="ORF">COCSUDRAFT_41535</name>
</gene>
<reference evidence="4 5" key="1">
    <citation type="journal article" date="2012" name="Genome Biol.">
        <title>The genome of the polar eukaryotic microalga coccomyxa subellipsoidea reveals traits of cold adaptation.</title>
        <authorList>
            <person name="Blanc G."/>
            <person name="Agarkova I."/>
            <person name="Grimwood J."/>
            <person name="Kuo A."/>
            <person name="Brueggeman A."/>
            <person name="Dunigan D."/>
            <person name="Gurnon J."/>
            <person name="Ladunga I."/>
            <person name="Lindquist E."/>
            <person name="Lucas S."/>
            <person name="Pangilinan J."/>
            <person name="Proschold T."/>
            <person name="Salamov A."/>
            <person name="Schmutz J."/>
            <person name="Weeks D."/>
            <person name="Yamada T."/>
            <person name="Claverie J.M."/>
            <person name="Grigoriev I."/>
            <person name="Van Etten J."/>
            <person name="Lomsadze A."/>
            <person name="Borodovsky M."/>
        </authorList>
    </citation>
    <scope>NUCLEOTIDE SEQUENCE [LARGE SCALE GENOMIC DNA]</scope>
    <source>
        <strain evidence="4 5">C-169</strain>
    </source>
</reference>
<dbReference type="RefSeq" id="XP_005648823.1">
    <property type="nucleotide sequence ID" value="XM_005648766.1"/>
</dbReference>
<protein>
    <submittedName>
        <fullName evidence="4">Uncharacterized protein</fullName>
    </submittedName>
</protein>
<feature type="transmembrane region" description="Helical" evidence="3">
    <location>
        <begin position="94"/>
        <end position="118"/>
    </location>
</feature>
<feature type="compositionally biased region" description="Basic and acidic residues" evidence="2">
    <location>
        <begin position="456"/>
        <end position="467"/>
    </location>
</feature>
<organism evidence="4 5">
    <name type="scientific">Coccomyxa subellipsoidea (strain C-169)</name>
    <name type="common">Green microalga</name>
    <dbReference type="NCBI Taxonomy" id="574566"/>
    <lineage>
        <taxon>Eukaryota</taxon>
        <taxon>Viridiplantae</taxon>
        <taxon>Chlorophyta</taxon>
        <taxon>core chlorophytes</taxon>
        <taxon>Trebouxiophyceae</taxon>
        <taxon>Trebouxiophyceae incertae sedis</taxon>
        <taxon>Coccomyxaceae</taxon>
        <taxon>Coccomyxa</taxon>
        <taxon>Coccomyxa subellipsoidea</taxon>
    </lineage>
</organism>
<evidence type="ECO:0000313" key="5">
    <source>
        <dbReference type="Proteomes" id="UP000007264"/>
    </source>
</evidence>
<comment type="caution">
    <text evidence="4">The sequence shown here is derived from an EMBL/GenBank/DDBJ whole genome shotgun (WGS) entry which is preliminary data.</text>
</comment>
<keyword evidence="3" id="KW-0472">Membrane</keyword>
<dbReference type="Proteomes" id="UP000007264">
    <property type="component" value="Unassembled WGS sequence"/>
</dbReference>
<feature type="transmembrane region" description="Helical" evidence="3">
    <location>
        <begin position="43"/>
        <end position="60"/>
    </location>
</feature>
<dbReference type="GeneID" id="17042277"/>
<sequence>MGSFCPNTTGAERILGTVAGGTLGYLVYEVGHRLWDPDTRTDGITLSVAAALVAFSGIVLGKAFNLAYSAKLYAIAFLIVTFGAVDEQSTDTSVFLLGAMRVTGIASGVLLSELYAVLIFPKSATQEAVAKMKTAMQKLGDLNRLVWEHGPWNPSQGLAEAPPRRADGYAPLAGKDESLEDLVKKHEEFEAQSEKVLMEVYDALYKVEEQVPLAAAEIYLCTWRGTLIFLPGLPWFPMGKWHLPAKEMDVLATSLRKIARLLWALHLSFLDGFDENMLNLLKQQYPSQLMPQLAETSQGALEAAAAAFPSKRRVDESNLQLFVNAVEGLMRISDFQRRRILQLIKHFRVVSTKRRTLARAFSARDAVRRRAAGSSVDAGSPLRIAASMPEPSALRQEPDVEQGLSSRNLDRGAYSRARPADLPPVPERQRSDAATKDDVMNRSNTEEMMLGSGSGDEERPQGLEHRGRQSSSLTEALAAAAASPTSPALPAGQDLAQPLQRRPNSMRDLDWTLNRSYVGTPIEAFGDLPEGLHIAMGEAGDSAAAAELLNGGAKQQDFKRLLTMRLQRVESSELIEFPENEEGYLGKIRWYSFQFLMQD</sequence>
<name>I0Z0W0_COCSC</name>
<evidence type="ECO:0000313" key="4">
    <source>
        <dbReference type="EMBL" id="EIE24279.1"/>
    </source>
</evidence>
<keyword evidence="3" id="KW-0812">Transmembrane</keyword>
<dbReference type="AlphaFoldDB" id="I0Z0W0"/>
<keyword evidence="5" id="KW-1185">Reference proteome</keyword>
<dbReference type="OrthoDB" id="510772at2759"/>